<evidence type="ECO:0000313" key="1">
    <source>
        <dbReference type="EMBL" id="ERJ80509.1"/>
    </source>
</evidence>
<gene>
    <name evidence="1" type="ORF">HMPREF0653_00379</name>
</gene>
<keyword evidence="2" id="KW-1185">Reference proteome</keyword>
<dbReference type="Proteomes" id="UP000016660">
    <property type="component" value="Unassembled WGS sequence"/>
</dbReference>
<reference evidence="1 2" key="1">
    <citation type="submission" date="2013-06" db="EMBL/GenBank/DDBJ databases">
        <authorList>
            <person name="Weinstock G."/>
            <person name="Sodergren E."/>
            <person name="Lobos E.A."/>
            <person name="Fulton L."/>
            <person name="Fulton R."/>
            <person name="Courtney L."/>
            <person name="Fronick C."/>
            <person name="O'Laughlin M."/>
            <person name="Godfrey J."/>
            <person name="Wilson R.M."/>
            <person name="Miner T."/>
            <person name="Farmer C."/>
            <person name="Delehaunty K."/>
            <person name="Cordes M."/>
            <person name="Minx P."/>
            <person name="Tomlinson C."/>
            <person name="Chen J."/>
            <person name="Wollam A."/>
            <person name="Pepin K.H."/>
            <person name="Bhonagiri V."/>
            <person name="Zhang X."/>
            <person name="Warren W."/>
            <person name="Mitreva M."/>
            <person name="Mardis E.R."/>
            <person name="Wilson R.K."/>
        </authorList>
    </citation>
    <scope>NUCLEOTIDE SEQUENCE [LARGE SCALE GENOMIC DNA]</scope>
    <source>
        <strain evidence="1 2">ATCC 29426</strain>
    </source>
</reference>
<evidence type="ECO:0000313" key="2">
    <source>
        <dbReference type="Proteomes" id="UP000016660"/>
    </source>
</evidence>
<comment type="caution">
    <text evidence="1">The sequence shown here is derived from an EMBL/GenBank/DDBJ whole genome shotgun (WGS) entry which is preliminary data.</text>
</comment>
<dbReference type="EMBL" id="AWUY01000026">
    <property type="protein sequence ID" value="ERJ80509.1"/>
    <property type="molecule type" value="Genomic_DNA"/>
</dbReference>
<name>A0ABP2Y9U4_9BACT</name>
<accession>A0ABP2Y9U4</accession>
<organism evidence="1 2">
    <name type="scientific">Prevotella disiens JCM 6334 = ATCC 29426</name>
    <dbReference type="NCBI Taxonomy" id="1235811"/>
    <lineage>
        <taxon>Bacteria</taxon>
        <taxon>Pseudomonadati</taxon>
        <taxon>Bacteroidota</taxon>
        <taxon>Bacteroidia</taxon>
        <taxon>Bacteroidales</taxon>
        <taxon>Prevotellaceae</taxon>
        <taxon>Prevotella</taxon>
    </lineage>
</organism>
<sequence>MIVIYRFFTVLFSLKSNFRTYAFDINTKKVYFHFAECSNILCKDTF</sequence>
<proteinExistence type="predicted"/>
<protein>
    <submittedName>
        <fullName evidence="1">Uncharacterized protein</fullName>
    </submittedName>
</protein>